<proteinExistence type="predicted"/>
<keyword evidence="2" id="KW-1185">Reference proteome</keyword>
<dbReference type="EMBL" id="JASBWR010000021">
    <property type="protein sequence ID" value="KAJ9108227.1"/>
    <property type="molecule type" value="Genomic_DNA"/>
</dbReference>
<evidence type="ECO:0000313" key="2">
    <source>
        <dbReference type="Proteomes" id="UP001241377"/>
    </source>
</evidence>
<protein>
    <submittedName>
        <fullName evidence="1">Uncharacterized protein</fullName>
    </submittedName>
</protein>
<sequence length="271" mass="29080">MPTPDSLYLDPSIRASPLFLLLSRSGALMIRSDDTGLGLVPHHARHDSRGDAPTLCNYAPQLAIEETASQSRTGTLTSGVLLSTTSTEKSDTPAAPTTPANPLTDPAQMEGMMDGMKKQAVMMIPNMVIMQWINVFFSGFVLIKLPFPLTYGFKPMLQRDIATPDMPVQYVSALSWYFLNLFGLNGLFKLLLSSSDAGETDGTRDMNLVHSLGGGTAGPAQPAGMGGQADMGKVHRAEAENLALAEGMYCWAGQGVEERVLALWGMAEVAR</sequence>
<reference evidence="1" key="1">
    <citation type="submission" date="2023-04" db="EMBL/GenBank/DDBJ databases">
        <title>Draft Genome sequencing of Naganishia species isolated from polar environments using Oxford Nanopore Technology.</title>
        <authorList>
            <person name="Leo P."/>
            <person name="Venkateswaran K."/>
        </authorList>
    </citation>
    <scope>NUCLEOTIDE SEQUENCE</scope>
    <source>
        <strain evidence="1">MNA-CCFEE 5261</strain>
    </source>
</reference>
<accession>A0ACC2WC97</accession>
<dbReference type="Proteomes" id="UP001241377">
    <property type="component" value="Unassembled WGS sequence"/>
</dbReference>
<name>A0ACC2WC97_9TREE</name>
<organism evidence="1 2">
    <name type="scientific">Naganishia cerealis</name>
    <dbReference type="NCBI Taxonomy" id="610337"/>
    <lineage>
        <taxon>Eukaryota</taxon>
        <taxon>Fungi</taxon>
        <taxon>Dikarya</taxon>
        <taxon>Basidiomycota</taxon>
        <taxon>Agaricomycotina</taxon>
        <taxon>Tremellomycetes</taxon>
        <taxon>Filobasidiales</taxon>
        <taxon>Filobasidiaceae</taxon>
        <taxon>Naganishia</taxon>
    </lineage>
</organism>
<evidence type="ECO:0000313" key="1">
    <source>
        <dbReference type="EMBL" id="KAJ9108227.1"/>
    </source>
</evidence>
<gene>
    <name evidence="1" type="ORF">QFC19_002474</name>
</gene>
<comment type="caution">
    <text evidence="1">The sequence shown here is derived from an EMBL/GenBank/DDBJ whole genome shotgun (WGS) entry which is preliminary data.</text>
</comment>